<feature type="compositionally biased region" description="Polar residues" evidence="1">
    <location>
        <begin position="1"/>
        <end position="19"/>
    </location>
</feature>
<evidence type="ECO:0000256" key="1">
    <source>
        <dbReference type="SAM" id="MobiDB-lite"/>
    </source>
</evidence>
<evidence type="ECO:0000313" key="3">
    <source>
        <dbReference type="Proteomes" id="UP000054549"/>
    </source>
</evidence>
<dbReference type="InParanoid" id="A0A0C2WTM8"/>
<sequence length="92" mass="10037">MLSRVNQKSPSLTINSARAGQQPAVANASGESSCYRITSLKLDGADGSRGHDTGDVAVRNAVVLHSEQHSISPDSHPYTHFSRLCTYYIHRR</sequence>
<reference evidence="2 3" key="1">
    <citation type="submission" date="2014-04" db="EMBL/GenBank/DDBJ databases">
        <title>Evolutionary Origins and Diversification of the Mycorrhizal Mutualists.</title>
        <authorList>
            <consortium name="DOE Joint Genome Institute"/>
            <consortium name="Mycorrhizal Genomics Consortium"/>
            <person name="Kohler A."/>
            <person name="Kuo A."/>
            <person name="Nagy L.G."/>
            <person name="Floudas D."/>
            <person name="Copeland A."/>
            <person name="Barry K.W."/>
            <person name="Cichocki N."/>
            <person name="Veneault-Fourrey C."/>
            <person name="LaButti K."/>
            <person name="Lindquist E.A."/>
            <person name="Lipzen A."/>
            <person name="Lundell T."/>
            <person name="Morin E."/>
            <person name="Murat C."/>
            <person name="Riley R."/>
            <person name="Ohm R."/>
            <person name="Sun H."/>
            <person name="Tunlid A."/>
            <person name="Henrissat B."/>
            <person name="Grigoriev I.V."/>
            <person name="Hibbett D.S."/>
            <person name="Martin F."/>
        </authorList>
    </citation>
    <scope>NUCLEOTIDE SEQUENCE [LARGE SCALE GENOMIC DNA]</scope>
    <source>
        <strain evidence="2 3">Koide BX008</strain>
    </source>
</reference>
<dbReference type="Proteomes" id="UP000054549">
    <property type="component" value="Unassembled WGS sequence"/>
</dbReference>
<keyword evidence="3" id="KW-1185">Reference proteome</keyword>
<name>A0A0C2WTM8_AMAMK</name>
<dbReference type="EMBL" id="KN818311">
    <property type="protein sequence ID" value="KIL59688.1"/>
    <property type="molecule type" value="Genomic_DNA"/>
</dbReference>
<organism evidence="2 3">
    <name type="scientific">Amanita muscaria (strain Koide BX008)</name>
    <dbReference type="NCBI Taxonomy" id="946122"/>
    <lineage>
        <taxon>Eukaryota</taxon>
        <taxon>Fungi</taxon>
        <taxon>Dikarya</taxon>
        <taxon>Basidiomycota</taxon>
        <taxon>Agaricomycotina</taxon>
        <taxon>Agaricomycetes</taxon>
        <taxon>Agaricomycetidae</taxon>
        <taxon>Agaricales</taxon>
        <taxon>Pluteineae</taxon>
        <taxon>Amanitaceae</taxon>
        <taxon>Amanita</taxon>
    </lineage>
</organism>
<protein>
    <submittedName>
        <fullName evidence="2">Uncharacterized protein</fullName>
    </submittedName>
</protein>
<dbReference type="AlphaFoldDB" id="A0A0C2WTM8"/>
<feature type="region of interest" description="Disordered" evidence="1">
    <location>
        <begin position="1"/>
        <end position="29"/>
    </location>
</feature>
<gene>
    <name evidence="2" type="ORF">M378DRAFT_168952</name>
</gene>
<proteinExistence type="predicted"/>
<accession>A0A0C2WTM8</accession>
<evidence type="ECO:0000313" key="2">
    <source>
        <dbReference type="EMBL" id="KIL59688.1"/>
    </source>
</evidence>
<dbReference type="HOGENOM" id="CLU_2412796_0_0_1"/>